<dbReference type="InterPro" id="IPR048020">
    <property type="entry name" value="Transpos_IS3"/>
</dbReference>
<feature type="domain" description="Integrase catalytic" evidence="2">
    <location>
        <begin position="106"/>
        <end position="266"/>
    </location>
</feature>
<dbReference type="NCBIfam" id="NF033516">
    <property type="entry name" value="transpos_IS3"/>
    <property type="match status" value="1"/>
</dbReference>
<feature type="region of interest" description="Disordered" evidence="1">
    <location>
        <begin position="266"/>
        <end position="288"/>
    </location>
</feature>
<dbReference type="PANTHER" id="PTHR47515">
    <property type="entry name" value="LOW CALCIUM RESPONSE LOCUS PROTEIN T"/>
    <property type="match status" value="1"/>
</dbReference>
<keyword evidence="4" id="KW-1185">Reference proteome</keyword>
<dbReference type="InterPro" id="IPR025948">
    <property type="entry name" value="HTH-like_dom"/>
</dbReference>
<dbReference type="Gene3D" id="3.30.420.10">
    <property type="entry name" value="Ribonuclease H-like superfamily/Ribonuclease H"/>
    <property type="match status" value="1"/>
</dbReference>
<reference evidence="3 4" key="1">
    <citation type="submission" date="2010-04" db="EMBL/GenBank/DDBJ databases">
        <authorList>
            <person name="Qin X."/>
            <person name="Bachman B."/>
            <person name="Battles P."/>
            <person name="Bell A."/>
            <person name="Bess C."/>
            <person name="Bickham C."/>
            <person name="Chaboub L."/>
            <person name="Chen D."/>
            <person name="Coyle M."/>
            <person name="Deiros D.R."/>
            <person name="Dinh H."/>
            <person name="Forbes L."/>
            <person name="Fowler G."/>
            <person name="Francisco L."/>
            <person name="Fu Q."/>
            <person name="Gubbala S."/>
            <person name="Hale W."/>
            <person name="Han Y."/>
            <person name="Hemphill L."/>
            <person name="Highlander S.K."/>
            <person name="Hirani K."/>
            <person name="Hogues M."/>
            <person name="Jackson L."/>
            <person name="Jakkamsetti A."/>
            <person name="Javaid M."/>
            <person name="Jiang H."/>
            <person name="Korchina V."/>
            <person name="Kovar C."/>
            <person name="Lara F."/>
            <person name="Lee S."/>
            <person name="Mata R."/>
            <person name="Mathew T."/>
            <person name="Moen C."/>
            <person name="Morales K."/>
            <person name="Munidasa M."/>
            <person name="Nazareth L."/>
            <person name="Ngo R."/>
            <person name="Nguyen L."/>
            <person name="Okwuonu G."/>
            <person name="Ongeri F."/>
            <person name="Patil S."/>
            <person name="Petrosino J."/>
            <person name="Pham C."/>
            <person name="Pham P."/>
            <person name="Pu L.-L."/>
            <person name="Puazo M."/>
            <person name="Raj R."/>
            <person name="Reid J."/>
            <person name="Rouhana J."/>
            <person name="Saada N."/>
            <person name="Shang Y."/>
            <person name="Simmons D."/>
            <person name="Thornton R."/>
            <person name="Warren J."/>
            <person name="Weissenberger G."/>
            <person name="Zhang J."/>
            <person name="Zhang L."/>
            <person name="Zhou C."/>
            <person name="Zhu D."/>
            <person name="Muzny D."/>
            <person name="Worley K."/>
            <person name="Gibbs R."/>
        </authorList>
    </citation>
    <scope>NUCLEOTIDE SEQUENCE [LARGE SCALE GENOMIC DNA]</scope>
    <source>
        <strain evidence="3 4">ATCC 49957</strain>
    </source>
</reference>
<dbReference type="GO" id="GO:0015074">
    <property type="term" value="P:DNA integration"/>
    <property type="evidence" value="ECO:0007669"/>
    <property type="project" value="InterPro"/>
</dbReference>
<proteinExistence type="predicted"/>
<name>D5RUI2_9PROT</name>
<dbReference type="InterPro" id="IPR001584">
    <property type="entry name" value="Integrase_cat-core"/>
</dbReference>
<dbReference type="InterPro" id="IPR012337">
    <property type="entry name" value="RNaseH-like_sf"/>
</dbReference>
<dbReference type="GO" id="GO:0003676">
    <property type="term" value="F:nucleic acid binding"/>
    <property type="evidence" value="ECO:0007669"/>
    <property type="project" value="InterPro"/>
</dbReference>
<dbReference type="InterPro" id="IPR036397">
    <property type="entry name" value="RNaseH_sf"/>
</dbReference>
<dbReference type="PROSITE" id="PS50994">
    <property type="entry name" value="INTEGRASE"/>
    <property type="match status" value="1"/>
</dbReference>
<evidence type="ECO:0000259" key="2">
    <source>
        <dbReference type="PROSITE" id="PS50994"/>
    </source>
</evidence>
<protein>
    <submittedName>
        <fullName evidence="3">Integrase core domain protein</fullName>
    </submittedName>
</protein>
<dbReference type="SUPFAM" id="SSF53098">
    <property type="entry name" value="Ribonuclease H-like"/>
    <property type="match status" value="1"/>
</dbReference>
<dbReference type="PANTHER" id="PTHR47515:SF1">
    <property type="entry name" value="BLR2054 PROTEIN"/>
    <property type="match status" value="1"/>
</dbReference>
<evidence type="ECO:0000313" key="4">
    <source>
        <dbReference type="Proteomes" id="UP000005324"/>
    </source>
</evidence>
<dbReference type="EMBL" id="ADVL01000998">
    <property type="protein sequence ID" value="EFH09036.1"/>
    <property type="molecule type" value="Genomic_DNA"/>
</dbReference>
<dbReference type="AlphaFoldDB" id="D5RUI2"/>
<dbReference type="HOGENOM" id="CLU_027402_31_0_5"/>
<sequence>MEHVRASLGVSERFACRVLGQHRATQRQAPAPPDDEAALTEAIIGLARQYGRYGYRRITAMLRAEGWHCNHKRVERIWRREGLKVPARQPKRARLWLNDGSCVRLRPERPDHVWAYDFVEDRTRDGRKLRMLNVVDEFTRECLAIRVARKLTSLDVIDVLTELFIARGTPAHIRSDNGPEFVAKAVQGWIRGVGAKTAFIEPGSPWENGYVESFNGKLRDELLDGEVFNTLAEARVLIEQWRVHYNTARPHSSLGYRPPAPEVIMPERGGTVPHPSSNGSSPPLTMLH</sequence>
<organism evidence="3 4">
    <name type="scientific">Pseudoroseomonas cervicalis ATCC 49957</name>
    <dbReference type="NCBI Taxonomy" id="525371"/>
    <lineage>
        <taxon>Bacteria</taxon>
        <taxon>Pseudomonadati</taxon>
        <taxon>Pseudomonadota</taxon>
        <taxon>Alphaproteobacteria</taxon>
        <taxon>Acetobacterales</taxon>
        <taxon>Roseomonadaceae</taxon>
        <taxon>Roseomonas</taxon>
    </lineage>
</organism>
<dbReference type="Pfam" id="PF13276">
    <property type="entry name" value="HTH_21"/>
    <property type="match status" value="1"/>
</dbReference>
<gene>
    <name evidence="3" type="ORF">HMPREF0731_4744</name>
</gene>
<accession>D5RUI2</accession>
<dbReference type="Proteomes" id="UP000005324">
    <property type="component" value="Unassembled WGS sequence"/>
</dbReference>
<evidence type="ECO:0000256" key="1">
    <source>
        <dbReference type="SAM" id="MobiDB-lite"/>
    </source>
</evidence>
<dbReference type="Pfam" id="PF13683">
    <property type="entry name" value="rve_3"/>
    <property type="match status" value="1"/>
</dbReference>
<evidence type="ECO:0000313" key="3">
    <source>
        <dbReference type="EMBL" id="EFH09036.1"/>
    </source>
</evidence>
<feature type="compositionally biased region" description="Polar residues" evidence="1">
    <location>
        <begin position="274"/>
        <end position="288"/>
    </location>
</feature>
<comment type="caution">
    <text evidence="3">The sequence shown here is derived from an EMBL/GenBank/DDBJ whole genome shotgun (WGS) entry which is preliminary data.</text>
</comment>